<proteinExistence type="inferred from homology"/>
<dbReference type="EMBL" id="CAKMRJ010002223">
    <property type="protein sequence ID" value="CAH1427215.1"/>
    <property type="molecule type" value="Genomic_DNA"/>
</dbReference>
<dbReference type="PANTHER" id="PTHR48048:SF72">
    <property type="entry name" value="GLYCOSYLTRANSFERASE"/>
    <property type="match status" value="1"/>
</dbReference>
<protein>
    <recommendedName>
        <fullName evidence="5">Glycosyltransferase</fullName>
        <ecNumber evidence="5">2.4.1.-</ecNumber>
    </recommendedName>
</protein>
<sequence>MTTSELVFIPSPGAGHLPPTVELAKILLERDQRLSITIIVMKISLGAKHDTESPTPIPRLRYIDIPCDESTMALINPKTFLSAFIEHHKPHVRNIICSIIESNSVRLAGLVLDMFCAPMTEVANEFQAPTYIYYTSGASMLGLQLTLQAKRDEEEHDVTELKGSESELSIPTFVNSVPAKVLLDVLLDKEGGSKMFLDLAKTFRESKGILVNTFQELESHGVDYLLSSNADIPPVFPVGPILNLKNATNDGKTDEIMTWLNDQSESSVVFLCFGSMGSFIEKQVEEIAVALERSGQRFLWSLRRPPPKGKIEYPKDYENPEEVLPEGFLDRTSSVGKVIGWAPQTAVLSHPSVGGFVSHCGWNSTLESVWCGVPVAAWPLYAEQQLNAFQLVVELGLAAEIRIDYRRNKGPDETEMIVTAEEIEGGIRKLMSDGEMRKKVKEMKEKSRIAVAEGGSSHAAIGRFIEHAEAKEPKTFQNTRT</sequence>
<evidence type="ECO:0000256" key="5">
    <source>
        <dbReference type="RuleBase" id="RU362057"/>
    </source>
</evidence>
<dbReference type="CDD" id="cd03784">
    <property type="entry name" value="GT1_Gtf-like"/>
    <property type="match status" value="1"/>
</dbReference>
<keyword evidence="7" id="KW-1185">Reference proteome</keyword>
<name>A0AAU9MZ65_9ASTR</name>
<organism evidence="6 7">
    <name type="scientific">Lactuca virosa</name>
    <dbReference type="NCBI Taxonomy" id="75947"/>
    <lineage>
        <taxon>Eukaryota</taxon>
        <taxon>Viridiplantae</taxon>
        <taxon>Streptophyta</taxon>
        <taxon>Embryophyta</taxon>
        <taxon>Tracheophyta</taxon>
        <taxon>Spermatophyta</taxon>
        <taxon>Magnoliopsida</taxon>
        <taxon>eudicotyledons</taxon>
        <taxon>Gunneridae</taxon>
        <taxon>Pentapetalae</taxon>
        <taxon>asterids</taxon>
        <taxon>campanulids</taxon>
        <taxon>Asterales</taxon>
        <taxon>Asteraceae</taxon>
        <taxon>Cichorioideae</taxon>
        <taxon>Cichorieae</taxon>
        <taxon>Lactucinae</taxon>
        <taxon>Lactuca</taxon>
    </lineage>
</organism>
<dbReference type="PROSITE" id="PS00375">
    <property type="entry name" value="UDPGT"/>
    <property type="match status" value="1"/>
</dbReference>
<evidence type="ECO:0000256" key="4">
    <source>
        <dbReference type="RuleBase" id="RU003718"/>
    </source>
</evidence>
<evidence type="ECO:0000313" key="7">
    <source>
        <dbReference type="Proteomes" id="UP001157418"/>
    </source>
</evidence>
<evidence type="ECO:0000256" key="3">
    <source>
        <dbReference type="ARBA" id="ARBA00053747"/>
    </source>
</evidence>
<dbReference type="InterPro" id="IPR035595">
    <property type="entry name" value="UDP_glycos_trans_CS"/>
</dbReference>
<gene>
    <name evidence="6" type="ORF">LVIROSA_LOCUS14244</name>
</gene>
<keyword evidence="2 4" id="KW-0808">Transferase</keyword>
<dbReference type="Proteomes" id="UP001157418">
    <property type="component" value="Unassembled WGS sequence"/>
</dbReference>
<dbReference type="InterPro" id="IPR002213">
    <property type="entry name" value="UDP_glucos_trans"/>
</dbReference>
<evidence type="ECO:0000256" key="2">
    <source>
        <dbReference type="ARBA" id="ARBA00022679"/>
    </source>
</evidence>
<evidence type="ECO:0000256" key="1">
    <source>
        <dbReference type="ARBA" id="ARBA00009995"/>
    </source>
</evidence>
<dbReference type="AlphaFoldDB" id="A0AAU9MZ65"/>
<dbReference type="InterPro" id="IPR050481">
    <property type="entry name" value="UDP-glycosyltransf_plant"/>
</dbReference>
<comment type="caution">
    <text evidence="6">The sequence shown here is derived from an EMBL/GenBank/DDBJ whole genome shotgun (WGS) entry which is preliminary data.</text>
</comment>
<comment type="function">
    <text evidence="3">May glycosylate diterpenes or flavonols in leaves.</text>
</comment>
<dbReference type="EC" id="2.4.1.-" evidence="5"/>
<dbReference type="FunFam" id="3.40.50.2000:FF:000056">
    <property type="entry name" value="Glycosyltransferase"/>
    <property type="match status" value="1"/>
</dbReference>
<dbReference type="Pfam" id="PF00201">
    <property type="entry name" value="UDPGT"/>
    <property type="match status" value="1"/>
</dbReference>
<accession>A0AAU9MZ65</accession>
<dbReference type="Gene3D" id="3.40.50.2000">
    <property type="entry name" value="Glycogen Phosphorylase B"/>
    <property type="match status" value="2"/>
</dbReference>
<reference evidence="6 7" key="1">
    <citation type="submission" date="2022-01" db="EMBL/GenBank/DDBJ databases">
        <authorList>
            <person name="Xiong W."/>
            <person name="Schranz E."/>
        </authorList>
    </citation>
    <scope>NUCLEOTIDE SEQUENCE [LARGE SCALE GENOMIC DNA]</scope>
</reference>
<comment type="similarity">
    <text evidence="1 4">Belongs to the UDP-glycosyltransferase family.</text>
</comment>
<dbReference type="PANTHER" id="PTHR48048">
    <property type="entry name" value="GLYCOSYLTRANSFERASE"/>
    <property type="match status" value="1"/>
</dbReference>
<dbReference type="GO" id="GO:0035251">
    <property type="term" value="F:UDP-glucosyltransferase activity"/>
    <property type="evidence" value="ECO:0007669"/>
    <property type="project" value="InterPro"/>
</dbReference>
<keyword evidence="4" id="KW-0328">Glycosyltransferase</keyword>
<dbReference type="SUPFAM" id="SSF53756">
    <property type="entry name" value="UDP-Glycosyltransferase/glycogen phosphorylase"/>
    <property type="match status" value="1"/>
</dbReference>
<evidence type="ECO:0000313" key="6">
    <source>
        <dbReference type="EMBL" id="CAH1427215.1"/>
    </source>
</evidence>